<evidence type="ECO:0000256" key="1">
    <source>
        <dbReference type="SAM" id="MobiDB-lite"/>
    </source>
</evidence>
<evidence type="ECO:0000313" key="3">
    <source>
        <dbReference type="Proteomes" id="UP000004221"/>
    </source>
</evidence>
<organism evidence="2 3">
    <name type="scientific">Nitrolancea hollandica Lb</name>
    <dbReference type="NCBI Taxonomy" id="1129897"/>
    <lineage>
        <taxon>Bacteria</taxon>
        <taxon>Pseudomonadati</taxon>
        <taxon>Thermomicrobiota</taxon>
        <taxon>Thermomicrobia</taxon>
        <taxon>Sphaerobacterales</taxon>
        <taxon>Sphaerobacterineae</taxon>
        <taxon>Sphaerobacteraceae</taxon>
        <taxon>Nitrolancea</taxon>
    </lineage>
</organism>
<dbReference type="AlphaFoldDB" id="I4EJH0"/>
<gene>
    <name evidence="2" type="ORF">NITHO_4030001</name>
</gene>
<proteinExistence type="predicted"/>
<comment type="caution">
    <text evidence="2">The sequence shown here is derived from an EMBL/GenBank/DDBJ whole genome shotgun (WGS) entry which is preliminary data.</text>
</comment>
<sequence length="89" mass="9622">MCAAWATSLAGEVARVLPESTALRIAARHSRSSLLPDNRCDMLHMASNQPDACSGTGQAGRRVRKGHSMRQSMADTSRRNVRPNTATNT</sequence>
<keyword evidence="3" id="KW-1185">Reference proteome</keyword>
<protein>
    <submittedName>
        <fullName evidence="2">Uncharacterized protein</fullName>
    </submittedName>
</protein>
<feature type="region of interest" description="Disordered" evidence="1">
    <location>
        <begin position="49"/>
        <end position="89"/>
    </location>
</feature>
<dbReference type="EMBL" id="CAGS01000339">
    <property type="protein sequence ID" value="CCF84832.1"/>
    <property type="molecule type" value="Genomic_DNA"/>
</dbReference>
<accession>I4EJH0</accession>
<name>I4EJH0_9BACT</name>
<dbReference type="Proteomes" id="UP000004221">
    <property type="component" value="Unassembled WGS sequence"/>
</dbReference>
<reference evidence="2 3" key="1">
    <citation type="journal article" date="2012" name="ISME J.">
        <title>Nitrification expanded: discovery, physiology and genomics of a nitrite-oxidizing bacterium from the phylum Chloroflexi.</title>
        <authorList>
            <person name="Sorokin D.Y."/>
            <person name="Lucker S."/>
            <person name="Vejmelkova D."/>
            <person name="Kostrikina N.A."/>
            <person name="Kleerebezem R."/>
            <person name="Rijpstra W.I."/>
            <person name="Damste J.S."/>
            <person name="Le Paslier D."/>
            <person name="Muyzer G."/>
            <person name="Wagner M."/>
            <person name="van Loosdrecht M.C."/>
            <person name="Daims H."/>
        </authorList>
    </citation>
    <scope>NUCLEOTIDE SEQUENCE [LARGE SCALE GENOMIC DNA]</scope>
    <source>
        <strain evidence="3">none</strain>
    </source>
</reference>
<evidence type="ECO:0000313" key="2">
    <source>
        <dbReference type="EMBL" id="CCF84832.1"/>
    </source>
</evidence>